<dbReference type="OrthoDB" id="2151789at2759"/>
<dbReference type="PANTHER" id="PTHR42973">
    <property type="entry name" value="BINDING OXIDOREDUCTASE, PUTATIVE (AFU_ORTHOLOGUE AFUA_1G17690)-RELATED"/>
    <property type="match status" value="1"/>
</dbReference>
<dbReference type="InterPro" id="IPR016169">
    <property type="entry name" value="FAD-bd_PCMH_sub2"/>
</dbReference>
<dbReference type="GO" id="GO:0016491">
    <property type="term" value="F:oxidoreductase activity"/>
    <property type="evidence" value="ECO:0007669"/>
    <property type="project" value="UniProtKB-KW"/>
</dbReference>
<name>A0A8H4RSN4_9HELO</name>
<gene>
    <name evidence="6" type="ORF">G7Y89_g3390</name>
</gene>
<dbReference type="Pfam" id="PF01565">
    <property type="entry name" value="FAD_binding_4"/>
    <property type="match status" value="1"/>
</dbReference>
<dbReference type="SUPFAM" id="SSF56176">
    <property type="entry name" value="FAD-binding/transporter-associated domain-like"/>
    <property type="match status" value="1"/>
</dbReference>
<organism evidence="6 7">
    <name type="scientific">Cudoniella acicularis</name>
    <dbReference type="NCBI Taxonomy" id="354080"/>
    <lineage>
        <taxon>Eukaryota</taxon>
        <taxon>Fungi</taxon>
        <taxon>Dikarya</taxon>
        <taxon>Ascomycota</taxon>
        <taxon>Pezizomycotina</taxon>
        <taxon>Leotiomycetes</taxon>
        <taxon>Helotiales</taxon>
        <taxon>Tricladiaceae</taxon>
        <taxon>Cudoniella</taxon>
    </lineage>
</organism>
<evidence type="ECO:0000313" key="7">
    <source>
        <dbReference type="Proteomes" id="UP000566819"/>
    </source>
</evidence>
<evidence type="ECO:0000256" key="1">
    <source>
        <dbReference type="ARBA" id="ARBA00005466"/>
    </source>
</evidence>
<keyword evidence="3" id="KW-0274">FAD</keyword>
<evidence type="ECO:0000259" key="5">
    <source>
        <dbReference type="PROSITE" id="PS51387"/>
    </source>
</evidence>
<keyword evidence="4" id="KW-0560">Oxidoreductase</keyword>
<evidence type="ECO:0000256" key="3">
    <source>
        <dbReference type="ARBA" id="ARBA00022827"/>
    </source>
</evidence>
<keyword evidence="7" id="KW-1185">Reference proteome</keyword>
<accession>A0A8H4RSN4</accession>
<dbReference type="EMBL" id="JAAMPI010000165">
    <property type="protein sequence ID" value="KAF4634711.1"/>
    <property type="molecule type" value="Genomic_DNA"/>
</dbReference>
<evidence type="ECO:0000256" key="4">
    <source>
        <dbReference type="ARBA" id="ARBA00023002"/>
    </source>
</evidence>
<dbReference type="PROSITE" id="PS51387">
    <property type="entry name" value="FAD_PCMH"/>
    <property type="match status" value="1"/>
</dbReference>
<dbReference type="InterPro" id="IPR050416">
    <property type="entry name" value="FAD-linked_Oxidoreductase"/>
</dbReference>
<dbReference type="Gene3D" id="3.30.465.10">
    <property type="match status" value="1"/>
</dbReference>
<dbReference type="InterPro" id="IPR036318">
    <property type="entry name" value="FAD-bd_PCMH-like_sf"/>
</dbReference>
<comment type="caution">
    <text evidence="6">The sequence shown here is derived from an EMBL/GenBank/DDBJ whole genome shotgun (WGS) entry which is preliminary data.</text>
</comment>
<protein>
    <recommendedName>
        <fullName evidence="5">FAD-binding PCMH-type domain-containing protein</fullName>
    </recommendedName>
</protein>
<dbReference type="AlphaFoldDB" id="A0A8H4RSN4"/>
<keyword evidence="2" id="KW-0285">Flavoprotein</keyword>
<proteinExistence type="inferred from homology"/>
<feature type="domain" description="FAD-binding PCMH-type" evidence="5">
    <location>
        <begin position="98"/>
        <end position="269"/>
    </location>
</feature>
<reference evidence="6 7" key="1">
    <citation type="submission" date="2020-03" db="EMBL/GenBank/DDBJ databases">
        <title>Draft Genome Sequence of Cudoniella acicularis.</title>
        <authorList>
            <person name="Buettner E."/>
            <person name="Kellner H."/>
        </authorList>
    </citation>
    <scope>NUCLEOTIDE SEQUENCE [LARGE SCALE GENOMIC DNA]</scope>
    <source>
        <strain evidence="6 7">DSM 108380</strain>
    </source>
</reference>
<dbReference type="Proteomes" id="UP000566819">
    <property type="component" value="Unassembled WGS sequence"/>
</dbReference>
<dbReference type="InterPro" id="IPR016166">
    <property type="entry name" value="FAD-bd_PCMH"/>
</dbReference>
<evidence type="ECO:0000256" key="2">
    <source>
        <dbReference type="ARBA" id="ARBA00022630"/>
    </source>
</evidence>
<dbReference type="PANTHER" id="PTHR42973:SF53">
    <property type="entry name" value="FAD-BINDING PCMH-TYPE DOMAIN-CONTAINING PROTEIN-RELATED"/>
    <property type="match status" value="1"/>
</dbReference>
<dbReference type="InterPro" id="IPR006094">
    <property type="entry name" value="Oxid_FAD_bind_N"/>
</dbReference>
<sequence length="525" mass="56777">MASSNELIKILTELGESRSCVSRSIGKSISLSGGSLEADELSLLAAVVSSTENITIANLSTGSSCACAQLASCYGSLLLTSNSTNYTAEATDYWDVRADLLPKCIFMPTKADQVADAVSVFASCGAQFAIRGGGHMNFPGSNNIDGGVLLALNNLTDIKVASDNATIEAGPGTRWIDVYTALSDYGLYCIGGRLKTIGVAGLELIGGFHYLNNKYGMAMDNVVSYDVVLGNGTQVVANSTLNRDLFWALKGGSSNFGIVTKFTIKTLKIPYISTTIQEFNESAVPDFIAATANLANNDGPDIAAGSVISISYNATTKVVSPSLLGVQEGTESPPSRFANFSVIPSVVTENNVMRPLEWHSQLDSPFQMFRVQFAHKTIKPDADQLYSIYKAWKTAVDEISDVKGLYPTFVMNILPASSLSVAKNNGIGNTWGLDDDQSYIRWANAEDDLRMTNWARSLLDYWHLENQAKNLTSEFIYMGDAGDFQYPFAGFPLENVQRMREIRSAYDPLGVFSRLNWGGFKLGAN</sequence>
<dbReference type="GO" id="GO:0071949">
    <property type="term" value="F:FAD binding"/>
    <property type="evidence" value="ECO:0007669"/>
    <property type="project" value="InterPro"/>
</dbReference>
<comment type="similarity">
    <text evidence="1">Belongs to the oxygen-dependent FAD-linked oxidoreductase family.</text>
</comment>
<evidence type="ECO:0000313" key="6">
    <source>
        <dbReference type="EMBL" id="KAF4634711.1"/>
    </source>
</evidence>